<evidence type="ECO:0000313" key="2">
    <source>
        <dbReference type="Proteomes" id="UP001198565"/>
    </source>
</evidence>
<accession>A0ABS7QY06</accession>
<dbReference type="Proteomes" id="UP001198565">
    <property type="component" value="Unassembled WGS sequence"/>
</dbReference>
<comment type="caution">
    <text evidence="1">The sequence shown here is derived from an EMBL/GenBank/DDBJ whole genome shotgun (WGS) entry which is preliminary data.</text>
</comment>
<gene>
    <name evidence="1" type="ORF">K7472_17605</name>
</gene>
<reference evidence="1 2" key="1">
    <citation type="submission" date="2021-08" db="EMBL/GenBank/DDBJ databases">
        <title>Streptomyces sp. PTM05 isolated from lichen.</title>
        <authorList>
            <person name="Somphong A."/>
            <person name="Phongsopitanun W."/>
            <person name="Tanasupawat S."/>
        </authorList>
    </citation>
    <scope>NUCLEOTIDE SEQUENCE [LARGE SCALE GENOMIC DNA]</scope>
    <source>
        <strain evidence="1 2">Ptm05</strain>
    </source>
</reference>
<dbReference type="RefSeq" id="WP_222979083.1">
    <property type="nucleotide sequence ID" value="NZ_JAINVZ010000011.1"/>
</dbReference>
<name>A0ABS7QY06_9ACTN</name>
<evidence type="ECO:0000313" key="1">
    <source>
        <dbReference type="EMBL" id="MBY8886667.1"/>
    </source>
</evidence>
<organism evidence="1 2">
    <name type="scientific">Streptantibioticus parmotrematis</name>
    <dbReference type="NCBI Taxonomy" id="2873249"/>
    <lineage>
        <taxon>Bacteria</taxon>
        <taxon>Bacillati</taxon>
        <taxon>Actinomycetota</taxon>
        <taxon>Actinomycetes</taxon>
        <taxon>Kitasatosporales</taxon>
        <taxon>Streptomycetaceae</taxon>
        <taxon>Streptantibioticus</taxon>
    </lineage>
</organism>
<keyword evidence="2" id="KW-1185">Reference proteome</keyword>
<protein>
    <submittedName>
        <fullName evidence="1">Uncharacterized protein</fullName>
    </submittedName>
</protein>
<dbReference type="EMBL" id="JAINVZ010000011">
    <property type="protein sequence ID" value="MBY8886667.1"/>
    <property type="molecule type" value="Genomic_DNA"/>
</dbReference>
<sequence length="76" mass="7861">MGTRNTDSCRAPDIDPNVAVEALKVALDDAEIVLPSLRADIASPDLALVELGRVRADVAMRLATALRGSLAGSATC</sequence>
<proteinExistence type="predicted"/>